<dbReference type="AlphaFoldDB" id="A0A922F8T2"/>
<protein>
    <submittedName>
        <fullName evidence="2">Uncharacterized protein</fullName>
    </submittedName>
</protein>
<evidence type="ECO:0000313" key="3">
    <source>
        <dbReference type="Proteomes" id="UP000811246"/>
    </source>
</evidence>
<feature type="compositionally biased region" description="Polar residues" evidence="1">
    <location>
        <begin position="722"/>
        <end position="735"/>
    </location>
</feature>
<dbReference type="Pfam" id="PF05097">
    <property type="entry name" value="DUF688"/>
    <property type="match status" value="1"/>
</dbReference>
<sequence length="761" mass="84642">MNLKNLMEDKQLDFYQPLLSVRRVPLAAASIQAENKRITDNSLPKIPPLPVYKSDLKSGPVSNPGTVPFLWEQIPGRPKDERKAQNVALERPHVTPRLPPGRVPKVKQQDSDKSSKPTSITQSKTENFLPRSQHVSFMDKNVTNYESCNEKMEFEGFGSEDGDEAYFDALDTISMTESFFMNCSTSGLSSLDGPDVKPSGTFSMDPQTRDIMIGRFLTAAKAMASETPQHATWKQPIIREQLRHLEKVAAGDKHDPLNQYMQNVVTCQSHNIDVEENEEEADGFDGSEISSSRICGLFPRFCLKNSFCLINPTPGMSMQRGVPISTVRSLRAKSSYSGFSESDKERARNAAPEQRSLDGHQSAELHEDKTELRIESKQTAHKKDCEKPDESPQNRRLHGNGILTCQNESSQSLHEEEVLGFSGKGENSRVGGSNFHRKGHKTFRELLANEDTKWESGSMSPMVEKTIYIDSVHTVKSRKSNSSSSDMQGSIDYRGDDFGITVKSTELEKRPSVDSSLKDFKYLSVVDEKTKVQPASSVSVDSCFLSSSARSNPDMQMEMRNDSKQSLDLIQDSSTLMSSKPIDTKKIDFKTQQPVKLGVPKGPHGLTQDSFTLTSLKVVNNKSIGLEIRHDKKSCTQVNAGFVQDSITVANSKVGGKKNFESRGPMSLGDQESSHSSYPNLPLSLPSPKSPSESWLKRTLPFISSRNVPSRSSLAMLLNTRNQASKSTSLESNWETRVKSSHTHHGHLRYSEELLTPIPEA</sequence>
<feature type="region of interest" description="Disordered" evidence="1">
    <location>
        <begin position="722"/>
        <end position="761"/>
    </location>
</feature>
<name>A0A922F8T2_CARIL</name>
<feature type="compositionally biased region" description="Polar residues" evidence="1">
    <location>
        <begin position="117"/>
        <end position="126"/>
    </location>
</feature>
<feature type="compositionally biased region" description="Basic residues" evidence="1">
    <location>
        <begin position="739"/>
        <end position="748"/>
    </location>
</feature>
<dbReference type="PANTHER" id="PTHR33671">
    <property type="entry name" value="N-METHYLTRANSFERASE, PUTATIVE (DUF688)-RELATED"/>
    <property type="match status" value="1"/>
</dbReference>
<feature type="region of interest" description="Disordered" evidence="1">
    <location>
        <begin position="655"/>
        <end position="692"/>
    </location>
</feature>
<reference evidence="2" key="1">
    <citation type="submission" date="2021-01" db="EMBL/GenBank/DDBJ databases">
        <authorList>
            <person name="Lovell J.T."/>
            <person name="Bentley N."/>
            <person name="Bhattarai G."/>
            <person name="Jenkins J.W."/>
            <person name="Sreedasyam A."/>
            <person name="Alarcon Y."/>
            <person name="Bock C."/>
            <person name="Boston L."/>
            <person name="Carlson J."/>
            <person name="Cervantes K."/>
            <person name="Clermont K."/>
            <person name="Krom N."/>
            <person name="Kubenka K."/>
            <person name="Mamidi S."/>
            <person name="Mattison C."/>
            <person name="Monteros M."/>
            <person name="Pisani C."/>
            <person name="Plott C."/>
            <person name="Rajasekar S."/>
            <person name="Rhein H.S."/>
            <person name="Rohla C."/>
            <person name="Song M."/>
            <person name="Hilaire R.S."/>
            <person name="Shu S."/>
            <person name="Wells L."/>
            <person name="Wang X."/>
            <person name="Webber J."/>
            <person name="Heerema R.J."/>
            <person name="Klein P."/>
            <person name="Conner P."/>
            <person name="Grauke L."/>
            <person name="Grimwood J."/>
            <person name="Schmutz J."/>
            <person name="Randall J.J."/>
        </authorList>
    </citation>
    <scope>NUCLEOTIDE SEQUENCE</scope>
    <source>
        <tissue evidence="2">Leaf</tissue>
    </source>
</reference>
<evidence type="ECO:0000256" key="1">
    <source>
        <dbReference type="SAM" id="MobiDB-lite"/>
    </source>
</evidence>
<dbReference type="EMBL" id="CM031828">
    <property type="protein sequence ID" value="KAG6718051.1"/>
    <property type="molecule type" value="Genomic_DNA"/>
</dbReference>
<accession>A0A922F8T2</accession>
<feature type="compositionally biased region" description="Low complexity" evidence="1">
    <location>
        <begin position="674"/>
        <end position="692"/>
    </location>
</feature>
<feature type="region of interest" description="Disordered" evidence="1">
    <location>
        <begin position="335"/>
        <end position="400"/>
    </location>
</feature>
<gene>
    <name evidence="2" type="ORF">I3842_04G131900</name>
</gene>
<feature type="region of interest" description="Disordered" evidence="1">
    <location>
        <begin position="66"/>
        <end position="132"/>
    </location>
</feature>
<proteinExistence type="predicted"/>
<dbReference type="InterPro" id="IPR007789">
    <property type="entry name" value="DUF688"/>
</dbReference>
<feature type="compositionally biased region" description="Basic and acidic residues" evidence="1">
    <location>
        <begin position="355"/>
        <end position="393"/>
    </location>
</feature>
<evidence type="ECO:0000313" key="2">
    <source>
        <dbReference type="EMBL" id="KAG6718051.1"/>
    </source>
</evidence>
<dbReference type="Proteomes" id="UP000811246">
    <property type="component" value="Chromosome 4"/>
</dbReference>
<comment type="caution">
    <text evidence="2">The sequence shown here is derived from an EMBL/GenBank/DDBJ whole genome shotgun (WGS) entry which is preliminary data.</text>
</comment>
<dbReference type="PANTHER" id="PTHR33671:SF2">
    <property type="entry name" value="N-METHYLTRANSFERASE, PUTATIVE (DUF688)-RELATED"/>
    <property type="match status" value="1"/>
</dbReference>
<organism evidence="2 3">
    <name type="scientific">Carya illinoinensis</name>
    <name type="common">Pecan</name>
    <dbReference type="NCBI Taxonomy" id="32201"/>
    <lineage>
        <taxon>Eukaryota</taxon>
        <taxon>Viridiplantae</taxon>
        <taxon>Streptophyta</taxon>
        <taxon>Embryophyta</taxon>
        <taxon>Tracheophyta</taxon>
        <taxon>Spermatophyta</taxon>
        <taxon>Magnoliopsida</taxon>
        <taxon>eudicotyledons</taxon>
        <taxon>Gunneridae</taxon>
        <taxon>Pentapetalae</taxon>
        <taxon>rosids</taxon>
        <taxon>fabids</taxon>
        <taxon>Fagales</taxon>
        <taxon>Juglandaceae</taxon>
        <taxon>Carya</taxon>
    </lineage>
</organism>